<keyword evidence="12" id="KW-1185">Reference proteome</keyword>
<dbReference type="Gene3D" id="1.10.287.950">
    <property type="entry name" value="Methyl-accepting chemotaxis protein"/>
    <property type="match status" value="1"/>
</dbReference>
<dbReference type="GO" id="GO:0016020">
    <property type="term" value="C:membrane"/>
    <property type="evidence" value="ECO:0007669"/>
    <property type="project" value="UniProtKB-SubCell"/>
</dbReference>
<reference evidence="11 12" key="1">
    <citation type="submission" date="2019-03" db="EMBL/GenBank/DDBJ databases">
        <title>Nitrincola sp. nov. isolated from an Indian soda lake.</title>
        <authorList>
            <person name="Joshi A."/>
            <person name="Thite S.V."/>
            <person name="Joseph N."/>
            <person name="Dhotre D."/>
            <person name="Moorthy M."/>
            <person name="Shouche Y.S."/>
        </authorList>
    </citation>
    <scope>NUCLEOTIDE SEQUENCE [LARGE SCALE GENOMIC DNA]</scope>
    <source>
        <strain evidence="11 12">MEB193</strain>
    </source>
</reference>
<dbReference type="FunFam" id="1.10.287.950:FF:000001">
    <property type="entry name" value="Methyl-accepting chemotaxis sensory transducer"/>
    <property type="match status" value="1"/>
</dbReference>
<evidence type="ECO:0000259" key="9">
    <source>
        <dbReference type="PROSITE" id="PS50111"/>
    </source>
</evidence>
<gene>
    <name evidence="11" type="ORF">E1H14_04315</name>
</gene>
<evidence type="ECO:0000313" key="11">
    <source>
        <dbReference type="EMBL" id="KAA0875919.1"/>
    </source>
</evidence>
<evidence type="ECO:0000256" key="8">
    <source>
        <dbReference type="SAM" id="Phobius"/>
    </source>
</evidence>
<evidence type="ECO:0000256" key="2">
    <source>
        <dbReference type="ARBA" id="ARBA00022692"/>
    </source>
</evidence>
<dbReference type="EMBL" id="SMRS01000002">
    <property type="protein sequence ID" value="KAA0875919.1"/>
    <property type="molecule type" value="Genomic_DNA"/>
</dbReference>
<keyword evidence="2 8" id="KW-0812">Transmembrane</keyword>
<comment type="caution">
    <text evidence="11">The sequence shown here is derived from an EMBL/GenBank/DDBJ whole genome shotgun (WGS) entry which is preliminary data.</text>
</comment>
<dbReference type="Pfam" id="PF00015">
    <property type="entry name" value="MCPsignal"/>
    <property type="match status" value="1"/>
</dbReference>
<dbReference type="PRINTS" id="PR00260">
    <property type="entry name" value="CHEMTRNSDUCR"/>
</dbReference>
<evidence type="ECO:0000256" key="4">
    <source>
        <dbReference type="ARBA" id="ARBA00023136"/>
    </source>
</evidence>
<dbReference type="PROSITE" id="PS50111">
    <property type="entry name" value="CHEMOTAXIS_TRANSDUC_2"/>
    <property type="match status" value="1"/>
</dbReference>
<dbReference type="GO" id="GO:0004888">
    <property type="term" value="F:transmembrane signaling receptor activity"/>
    <property type="evidence" value="ECO:0007669"/>
    <property type="project" value="InterPro"/>
</dbReference>
<feature type="domain" description="HAMP" evidence="10">
    <location>
        <begin position="211"/>
        <end position="264"/>
    </location>
</feature>
<accession>A0A5A9W7D1</accession>
<dbReference type="SMART" id="SM00304">
    <property type="entry name" value="HAMP"/>
    <property type="match status" value="1"/>
</dbReference>
<dbReference type="PROSITE" id="PS50885">
    <property type="entry name" value="HAMP"/>
    <property type="match status" value="1"/>
</dbReference>
<name>A0A5A9W7D1_9GAMM</name>
<dbReference type="RefSeq" id="WP_149390222.1">
    <property type="nucleotide sequence ID" value="NZ_SMRS01000002.1"/>
</dbReference>
<feature type="domain" description="Methyl-accepting transducer" evidence="9">
    <location>
        <begin position="269"/>
        <end position="505"/>
    </location>
</feature>
<sequence>MLNNMKVSLRLALLSVLPILILVASFALALKDMRLLSENTATLYSERIVPLRDLKQLGDAYAVNLVDAFQKYRAELISLAELKTEMSQAERLGVTAWERFQAHAMPAEEKALAAELQLRLDRARQIAQQFISQAEQGRLQTTSLSEFNRQLFAAFDPLGEAIDALTDYQLSEASLLNIASQQQYERDRVLFVLIGAVAILITALLAWFISMSIQRPLQKMTQVVNDISRDSNLTLRIQIQGEDELASLGRYFNLMLDHFQRLIRELANATHQLAAAAEEMSAVSLQVSHGARNQEEQTTMIATAINQMTAAIAEVATHAQQASSSADRAQDQANHGSVRTQVAIGVIESLASKIENSAQHIAELDAQAEKIAEVLVLIETIADQTNLLALNAAIEAARAGDAGRGFAVVADEVRNLAAKTRQSTETIQMSISGLQSVVKSAVREMQTSRDAAKSGVENARINGETFEEVSAAVSAIVDMNVQISSATEEQTAVANDINQNIHTVAQIVSEVVEGASQSAMASHQLSDLAQQLKHEVEKFKV</sequence>
<comment type="subcellular location">
    <subcellularLocation>
        <location evidence="1">Membrane</location>
        <topology evidence="1">Multi-pass membrane protein</topology>
    </subcellularLocation>
</comment>
<dbReference type="GO" id="GO:0006935">
    <property type="term" value="P:chemotaxis"/>
    <property type="evidence" value="ECO:0007669"/>
    <property type="project" value="InterPro"/>
</dbReference>
<dbReference type="GO" id="GO:0007165">
    <property type="term" value="P:signal transduction"/>
    <property type="evidence" value="ECO:0007669"/>
    <property type="project" value="UniProtKB-KW"/>
</dbReference>
<evidence type="ECO:0000256" key="3">
    <source>
        <dbReference type="ARBA" id="ARBA00022989"/>
    </source>
</evidence>
<dbReference type="CDD" id="cd11386">
    <property type="entry name" value="MCP_signal"/>
    <property type="match status" value="1"/>
</dbReference>
<dbReference type="CDD" id="cd06225">
    <property type="entry name" value="HAMP"/>
    <property type="match status" value="1"/>
</dbReference>
<dbReference type="PANTHER" id="PTHR32089">
    <property type="entry name" value="METHYL-ACCEPTING CHEMOTAXIS PROTEIN MCPB"/>
    <property type="match status" value="1"/>
</dbReference>
<protein>
    <submittedName>
        <fullName evidence="11">Methyl-accepting chemotaxis protein</fullName>
    </submittedName>
</protein>
<dbReference type="InterPro" id="IPR004089">
    <property type="entry name" value="MCPsignal_dom"/>
</dbReference>
<dbReference type="SUPFAM" id="SSF58104">
    <property type="entry name" value="Methyl-accepting chemotaxis protein (MCP) signaling domain"/>
    <property type="match status" value="1"/>
</dbReference>
<dbReference type="PANTHER" id="PTHR32089:SF119">
    <property type="entry name" value="METHYL-ACCEPTING CHEMOTAXIS PROTEIN CTPL"/>
    <property type="match status" value="1"/>
</dbReference>
<evidence type="ECO:0000256" key="1">
    <source>
        <dbReference type="ARBA" id="ARBA00004141"/>
    </source>
</evidence>
<keyword evidence="5 7" id="KW-0807">Transducer</keyword>
<dbReference type="AlphaFoldDB" id="A0A5A9W7D1"/>
<evidence type="ECO:0000256" key="6">
    <source>
        <dbReference type="ARBA" id="ARBA00029447"/>
    </source>
</evidence>
<feature type="transmembrane region" description="Helical" evidence="8">
    <location>
        <begin position="189"/>
        <end position="210"/>
    </location>
</feature>
<dbReference type="OrthoDB" id="2489132at2"/>
<evidence type="ECO:0000259" key="10">
    <source>
        <dbReference type="PROSITE" id="PS50885"/>
    </source>
</evidence>
<dbReference type="InterPro" id="IPR003660">
    <property type="entry name" value="HAMP_dom"/>
</dbReference>
<keyword evidence="4 8" id="KW-0472">Membrane</keyword>
<evidence type="ECO:0000256" key="5">
    <source>
        <dbReference type="ARBA" id="ARBA00023224"/>
    </source>
</evidence>
<dbReference type="InterPro" id="IPR024478">
    <property type="entry name" value="HlyB_4HB_MCP"/>
</dbReference>
<dbReference type="Proteomes" id="UP000325302">
    <property type="component" value="Unassembled WGS sequence"/>
</dbReference>
<proteinExistence type="inferred from homology"/>
<dbReference type="SMART" id="SM00283">
    <property type="entry name" value="MA"/>
    <property type="match status" value="1"/>
</dbReference>
<comment type="similarity">
    <text evidence="6">Belongs to the methyl-accepting chemotaxis (MCP) protein family.</text>
</comment>
<evidence type="ECO:0000256" key="7">
    <source>
        <dbReference type="PROSITE-ProRule" id="PRU00284"/>
    </source>
</evidence>
<dbReference type="Pfam" id="PF12729">
    <property type="entry name" value="4HB_MCP_1"/>
    <property type="match status" value="1"/>
</dbReference>
<keyword evidence="3 8" id="KW-1133">Transmembrane helix</keyword>
<evidence type="ECO:0000313" key="12">
    <source>
        <dbReference type="Proteomes" id="UP000325302"/>
    </source>
</evidence>
<dbReference type="InterPro" id="IPR004090">
    <property type="entry name" value="Chemotax_Me-accpt_rcpt"/>
</dbReference>
<organism evidence="11 12">
    <name type="scientific">Nitrincola tapanii</name>
    <dbReference type="NCBI Taxonomy" id="1708751"/>
    <lineage>
        <taxon>Bacteria</taxon>
        <taxon>Pseudomonadati</taxon>
        <taxon>Pseudomonadota</taxon>
        <taxon>Gammaproteobacteria</taxon>
        <taxon>Oceanospirillales</taxon>
        <taxon>Oceanospirillaceae</taxon>
        <taxon>Nitrincola</taxon>
    </lineage>
</organism>
<dbReference type="Pfam" id="PF00672">
    <property type="entry name" value="HAMP"/>
    <property type="match status" value="1"/>
</dbReference>